<sequence length="73" mass="8230">MSDYQVIKVEIHEENGVAYADLKNGDVLTIASNGLARYNGEYVTDYANILSFVDIHTVFERFAKMIEQAEANN</sequence>
<protein>
    <submittedName>
        <fullName evidence="1">Uncharacterized protein</fullName>
    </submittedName>
</protein>
<evidence type="ECO:0000313" key="1">
    <source>
        <dbReference type="EMBL" id="HIZ52717.1"/>
    </source>
</evidence>
<reference evidence="1" key="2">
    <citation type="submission" date="2021-04" db="EMBL/GenBank/DDBJ databases">
        <authorList>
            <person name="Gilroy R."/>
        </authorList>
    </citation>
    <scope>NUCLEOTIDE SEQUENCE</scope>
    <source>
        <strain evidence="1">CHK172-16539</strain>
    </source>
</reference>
<dbReference type="EMBL" id="DXBN01000052">
    <property type="protein sequence ID" value="HIZ52717.1"/>
    <property type="molecule type" value="Genomic_DNA"/>
</dbReference>
<proteinExistence type="predicted"/>
<reference evidence="1" key="1">
    <citation type="journal article" date="2021" name="PeerJ">
        <title>Extensive microbial diversity within the chicken gut microbiome revealed by metagenomics and culture.</title>
        <authorList>
            <person name="Gilroy R."/>
            <person name="Ravi A."/>
            <person name="Getino M."/>
            <person name="Pursley I."/>
            <person name="Horton D.L."/>
            <person name="Alikhan N.F."/>
            <person name="Baker D."/>
            <person name="Gharbi K."/>
            <person name="Hall N."/>
            <person name="Watson M."/>
            <person name="Adriaenssens E.M."/>
            <person name="Foster-Nyarko E."/>
            <person name="Jarju S."/>
            <person name="Secka A."/>
            <person name="Antonio M."/>
            <person name="Oren A."/>
            <person name="Chaudhuri R.R."/>
            <person name="La Ragione R."/>
            <person name="Hildebrand F."/>
            <person name="Pallen M.J."/>
        </authorList>
    </citation>
    <scope>NUCLEOTIDE SEQUENCE</scope>
    <source>
        <strain evidence="1">CHK172-16539</strain>
    </source>
</reference>
<name>A0A9D2F6D1_9ENTE</name>
<organism evidence="1 2">
    <name type="scientific">Candidatus Enterococcus avicola</name>
    <dbReference type="NCBI Taxonomy" id="2838561"/>
    <lineage>
        <taxon>Bacteria</taxon>
        <taxon>Bacillati</taxon>
        <taxon>Bacillota</taxon>
        <taxon>Bacilli</taxon>
        <taxon>Lactobacillales</taxon>
        <taxon>Enterococcaceae</taxon>
        <taxon>Enterococcus</taxon>
    </lineage>
</organism>
<dbReference type="Proteomes" id="UP000824063">
    <property type="component" value="Unassembled WGS sequence"/>
</dbReference>
<accession>A0A9D2F6D1</accession>
<dbReference type="AlphaFoldDB" id="A0A9D2F6D1"/>
<comment type="caution">
    <text evidence="1">The sequence shown here is derived from an EMBL/GenBank/DDBJ whole genome shotgun (WGS) entry which is preliminary data.</text>
</comment>
<evidence type="ECO:0000313" key="2">
    <source>
        <dbReference type="Proteomes" id="UP000824063"/>
    </source>
</evidence>
<gene>
    <name evidence="1" type="ORF">IAA20_02080</name>
</gene>